<feature type="transmembrane region" description="Helical" evidence="5">
    <location>
        <begin position="189"/>
        <end position="206"/>
    </location>
</feature>
<evidence type="ECO:0000256" key="1">
    <source>
        <dbReference type="ARBA" id="ARBA00004141"/>
    </source>
</evidence>
<dbReference type="PANTHER" id="PTHR37422:SF13">
    <property type="entry name" value="LIPOPOLYSACCHARIDE BIOSYNTHESIS PROTEIN PA4999-RELATED"/>
    <property type="match status" value="1"/>
</dbReference>
<comment type="caution">
    <text evidence="7">The sequence shown here is derived from an EMBL/GenBank/DDBJ whole genome shotgun (WGS) entry which is preliminary data.</text>
</comment>
<dbReference type="InterPro" id="IPR051533">
    <property type="entry name" value="WaaL-like"/>
</dbReference>
<gene>
    <name evidence="7" type="ORF">ENN51_07565</name>
</gene>
<feature type="non-terminal residue" evidence="7">
    <location>
        <position position="1"/>
    </location>
</feature>
<dbReference type="EMBL" id="DSBX01000284">
    <property type="protein sequence ID" value="HDR00122.1"/>
    <property type="molecule type" value="Genomic_DNA"/>
</dbReference>
<evidence type="ECO:0000256" key="5">
    <source>
        <dbReference type="SAM" id="Phobius"/>
    </source>
</evidence>
<protein>
    <submittedName>
        <fullName evidence="7">O-antigen ligase domain-containing protein</fullName>
    </submittedName>
</protein>
<feature type="transmembrane region" description="Helical" evidence="5">
    <location>
        <begin position="35"/>
        <end position="54"/>
    </location>
</feature>
<feature type="transmembrane region" description="Helical" evidence="5">
    <location>
        <begin position="272"/>
        <end position="295"/>
    </location>
</feature>
<sequence length="390" mass="40022">GKGREGDDDKVPLWAFAVFLAAALVSALVSDAPGLGMRIAVTGGVAPVAVWLVARRAVRHPVDIRWLAFGLFGLVIQTGVYALANFNEQALAASGNLAAFGGVSDMSASVRIFTVPSAGMAVLLPVVPLAAWHALHGEGRRSRGIVAGLVMVLALVSVLLSFSRGSWLAAAAAVLLSLPLLFRRIRPGWVLVAVGAAALFVAAGGSEVAAELLRFRIEGTNSAHNISGRANNYLLALASAPRYLLFGVGPGQYPAVYAAFPEAAASWGTPLWFAHSLLLTLIPEIGLLGAVAFGLPLFRSVAQGMRGARLKDRAGAFGYAVAAGVTGYLVVASTAGTHLVTYLNTARVEGTWFTAPALIVTLGLVGAAEGVRKTRGGVNGTVPGAEAGAA</sequence>
<feature type="domain" description="O-antigen ligase-related" evidence="6">
    <location>
        <begin position="149"/>
        <end position="293"/>
    </location>
</feature>
<dbReference type="AlphaFoldDB" id="A0A7V0T6Z8"/>
<dbReference type="InterPro" id="IPR007016">
    <property type="entry name" value="O-antigen_ligase-rel_domated"/>
</dbReference>
<evidence type="ECO:0000256" key="2">
    <source>
        <dbReference type="ARBA" id="ARBA00022692"/>
    </source>
</evidence>
<evidence type="ECO:0000256" key="4">
    <source>
        <dbReference type="ARBA" id="ARBA00023136"/>
    </source>
</evidence>
<organism evidence="7">
    <name type="scientific">candidate division WOR-3 bacterium</name>
    <dbReference type="NCBI Taxonomy" id="2052148"/>
    <lineage>
        <taxon>Bacteria</taxon>
        <taxon>Bacteria division WOR-3</taxon>
    </lineage>
</organism>
<dbReference type="GO" id="GO:0016020">
    <property type="term" value="C:membrane"/>
    <property type="evidence" value="ECO:0007669"/>
    <property type="project" value="UniProtKB-SubCell"/>
</dbReference>
<dbReference type="PANTHER" id="PTHR37422">
    <property type="entry name" value="TEICHURONIC ACID BIOSYNTHESIS PROTEIN TUAE"/>
    <property type="match status" value="1"/>
</dbReference>
<dbReference type="GO" id="GO:0016874">
    <property type="term" value="F:ligase activity"/>
    <property type="evidence" value="ECO:0007669"/>
    <property type="project" value="UniProtKB-KW"/>
</dbReference>
<proteinExistence type="predicted"/>
<keyword evidence="2 5" id="KW-0812">Transmembrane</keyword>
<keyword evidence="4 5" id="KW-0472">Membrane</keyword>
<feature type="transmembrane region" description="Helical" evidence="5">
    <location>
        <begin position="12"/>
        <end position="29"/>
    </location>
</feature>
<feature type="transmembrane region" description="Helical" evidence="5">
    <location>
        <begin position="66"/>
        <end position="84"/>
    </location>
</feature>
<reference evidence="7" key="1">
    <citation type="journal article" date="2020" name="mSystems">
        <title>Genome- and Community-Level Interaction Insights into Carbon Utilization and Element Cycling Functions of Hydrothermarchaeota in Hydrothermal Sediment.</title>
        <authorList>
            <person name="Zhou Z."/>
            <person name="Liu Y."/>
            <person name="Xu W."/>
            <person name="Pan J."/>
            <person name="Luo Z.H."/>
            <person name="Li M."/>
        </authorList>
    </citation>
    <scope>NUCLEOTIDE SEQUENCE [LARGE SCALE GENOMIC DNA]</scope>
    <source>
        <strain evidence="7">SpSt-1182</strain>
    </source>
</reference>
<feature type="transmembrane region" description="Helical" evidence="5">
    <location>
        <begin position="316"/>
        <end position="340"/>
    </location>
</feature>
<evidence type="ECO:0000313" key="7">
    <source>
        <dbReference type="EMBL" id="HDR00122.1"/>
    </source>
</evidence>
<dbReference type="Proteomes" id="UP000885672">
    <property type="component" value="Unassembled WGS sequence"/>
</dbReference>
<feature type="transmembrane region" description="Helical" evidence="5">
    <location>
        <begin position="112"/>
        <end position="132"/>
    </location>
</feature>
<keyword evidence="7" id="KW-0436">Ligase</keyword>
<feature type="transmembrane region" description="Helical" evidence="5">
    <location>
        <begin position="352"/>
        <end position="371"/>
    </location>
</feature>
<dbReference type="Pfam" id="PF04932">
    <property type="entry name" value="Wzy_C"/>
    <property type="match status" value="1"/>
</dbReference>
<evidence type="ECO:0000256" key="3">
    <source>
        <dbReference type="ARBA" id="ARBA00022989"/>
    </source>
</evidence>
<evidence type="ECO:0000259" key="6">
    <source>
        <dbReference type="Pfam" id="PF04932"/>
    </source>
</evidence>
<name>A0A7V0T6Z8_UNCW3</name>
<feature type="transmembrane region" description="Helical" evidence="5">
    <location>
        <begin position="144"/>
        <end position="160"/>
    </location>
</feature>
<accession>A0A7V0T6Z8</accession>
<comment type="subcellular location">
    <subcellularLocation>
        <location evidence="1">Membrane</location>
        <topology evidence="1">Multi-pass membrane protein</topology>
    </subcellularLocation>
</comment>
<keyword evidence="3 5" id="KW-1133">Transmembrane helix</keyword>